<dbReference type="SUPFAM" id="SSF53335">
    <property type="entry name" value="S-adenosyl-L-methionine-dependent methyltransferases"/>
    <property type="match status" value="1"/>
</dbReference>
<dbReference type="SUPFAM" id="SSF51735">
    <property type="entry name" value="NAD(P)-binding Rossmann-fold domains"/>
    <property type="match status" value="2"/>
</dbReference>
<dbReference type="InterPro" id="IPR049551">
    <property type="entry name" value="PKS_DH_C"/>
</dbReference>
<feature type="region of interest" description="N-terminal hotdog fold" evidence="4">
    <location>
        <begin position="307"/>
        <end position="436"/>
    </location>
</feature>
<feature type="domain" description="Carrier" evidence="5">
    <location>
        <begin position="1624"/>
        <end position="1699"/>
    </location>
</feature>
<dbReference type="Gene3D" id="3.40.50.720">
    <property type="entry name" value="NAD(P)-binding Rossmann-like Domain"/>
    <property type="match status" value="1"/>
</dbReference>
<dbReference type="Gene3D" id="3.90.180.10">
    <property type="entry name" value="Medium-chain alcohol dehydrogenases, catalytic domain"/>
    <property type="match status" value="1"/>
</dbReference>
<gene>
    <name evidence="7" type="ORF">Aory04_000301200</name>
</gene>
<keyword evidence="2" id="KW-0808">Transferase</keyword>
<dbReference type="SMART" id="SM00829">
    <property type="entry name" value="PKS_ER"/>
    <property type="match status" value="1"/>
</dbReference>
<dbReference type="GO" id="GO:0016491">
    <property type="term" value="F:oxidoreductase activity"/>
    <property type="evidence" value="ECO:0007669"/>
    <property type="project" value="InterPro"/>
</dbReference>
<dbReference type="GO" id="GO:0004312">
    <property type="term" value="F:fatty acid synthase activity"/>
    <property type="evidence" value="ECO:0007669"/>
    <property type="project" value="TreeGrafter"/>
</dbReference>
<dbReference type="GO" id="GO:0006633">
    <property type="term" value="P:fatty acid biosynthetic process"/>
    <property type="evidence" value="ECO:0007669"/>
    <property type="project" value="TreeGrafter"/>
</dbReference>
<reference evidence="7" key="1">
    <citation type="submission" date="2023-04" db="EMBL/GenBank/DDBJ databases">
        <title>Aspergillus oryzae NBRC 4228.</title>
        <authorList>
            <person name="Ichikawa N."/>
            <person name="Sato H."/>
            <person name="Tonouchi N."/>
        </authorList>
    </citation>
    <scope>NUCLEOTIDE SEQUENCE</scope>
    <source>
        <strain evidence="7">NBRC 4228</strain>
    </source>
</reference>
<dbReference type="PANTHER" id="PTHR43775">
    <property type="entry name" value="FATTY ACID SYNTHASE"/>
    <property type="match status" value="1"/>
</dbReference>
<dbReference type="InterPro" id="IPR001227">
    <property type="entry name" value="Ac_transferase_dom_sf"/>
</dbReference>
<dbReference type="SUPFAM" id="SSF47336">
    <property type="entry name" value="ACP-like"/>
    <property type="match status" value="1"/>
</dbReference>
<dbReference type="PROSITE" id="PS52019">
    <property type="entry name" value="PKS_MFAS_DH"/>
    <property type="match status" value="1"/>
</dbReference>
<evidence type="ECO:0000256" key="1">
    <source>
        <dbReference type="ARBA" id="ARBA00022603"/>
    </source>
</evidence>
<evidence type="ECO:0000259" key="5">
    <source>
        <dbReference type="PROSITE" id="PS50075"/>
    </source>
</evidence>
<dbReference type="InterPro" id="IPR009081">
    <property type="entry name" value="PP-bd_ACP"/>
</dbReference>
<dbReference type="InterPro" id="IPR050091">
    <property type="entry name" value="PKS_NRPS_Biosynth_Enz"/>
</dbReference>
<dbReference type="InterPro" id="IPR056501">
    <property type="entry name" value="NAD-bd_HRPKS_sdrA"/>
</dbReference>
<dbReference type="InterPro" id="IPR020843">
    <property type="entry name" value="ER"/>
</dbReference>
<dbReference type="Pfam" id="PF14765">
    <property type="entry name" value="PS-DH"/>
    <property type="match status" value="1"/>
</dbReference>
<dbReference type="Pfam" id="PF08242">
    <property type="entry name" value="Methyltransf_12"/>
    <property type="match status" value="1"/>
</dbReference>
<accession>A0AAN4YFC1</accession>
<dbReference type="PROSITE" id="PS50075">
    <property type="entry name" value="CARRIER"/>
    <property type="match status" value="1"/>
</dbReference>
<organism evidence="7 8">
    <name type="scientific">Aspergillus oryzae</name>
    <name type="common">Yellow koji mold</name>
    <dbReference type="NCBI Taxonomy" id="5062"/>
    <lineage>
        <taxon>Eukaryota</taxon>
        <taxon>Fungi</taxon>
        <taxon>Dikarya</taxon>
        <taxon>Ascomycota</taxon>
        <taxon>Pezizomycotina</taxon>
        <taxon>Eurotiomycetes</taxon>
        <taxon>Eurotiomycetidae</taxon>
        <taxon>Eurotiales</taxon>
        <taxon>Aspergillaceae</taxon>
        <taxon>Aspergillus</taxon>
        <taxon>Aspergillus subgen. Circumdati</taxon>
    </lineage>
</organism>
<dbReference type="InterPro" id="IPR014043">
    <property type="entry name" value="Acyl_transferase_dom"/>
</dbReference>
<dbReference type="Pfam" id="PF00698">
    <property type="entry name" value="Acyl_transf_1"/>
    <property type="match status" value="2"/>
</dbReference>
<name>A0AAN4YFC1_ASPOZ</name>
<dbReference type="SMART" id="SM00827">
    <property type="entry name" value="PKS_AT"/>
    <property type="match status" value="1"/>
</dbReference>
<dbReference type="InterPro" id="IPR013217">
    <property type="entry name" value="Methyltransf_12"/>
</dbReference>
<dbReference type="InterPro" id="IPR057326">
    <property type="entry name" value="KR_dom"/>
</dbReference>
<dbReference type="EMBL" id="BSYA01000024">
    <property type="protein sequence ID" value="GMG26120.1"/>
    <property type="molecule type" value="Genomic_DNA"/>
</dbReference>
<dbReference type="InterPro" id="IPR036291">
    <property type="entry name" value="NAD(P)-bd_dom_sf"/>
</dbReference>
<keyword evidence="1" id="KW-0489">Methyltransferase</keyword>
<dbReference type="Pfam" id="PF23114">
    <property type="entry name" value="NAD-bd_HRPKS_sdrA"/>
    <property type="match status" value="1"/>
</dbReference>
<keyword evidence="3" id="KW-0511">Multifunctional enzyme</keyword>
<feature type="region of interest" description="C-terminal hotdog fold" evidence="4">
    <location>
        <begin position="446"/>
        <end position="600"/>
    </location>
</feature>
<dbReference type="InterPro" id="IPR042104">
    <property type="entry name" value="PKS_dehydratase_sf"/>
</dbReference>
<feature type="active site" description="Proton acceptor; for dehydratase activity" evidence="4">
    <location>
        <position position="339"/>
    </location>
</feature>
<dbReference type="GO" id="GO:0008168">
    <property type="term" value="F:methyltransferase activity"/>
    <property type="evidence" value="ECO:0007669"/>
    <property type="project" value="UniProtKB-KW"/>
</dbReference>
<protein>
    <submittedName>
        <fullName evidence="7">Unnamed protein product</fullName>
    </submittedName>
</protein>
<evidence type="ECO:0000259" key="6">
    <source>
        <dbReference type="PROSITE" id="PS52019"/>
    </source>
</evidence>
<evidence type="ECO:0000256" key="3">
    <source>
        <dbReference type="ARBA" id="ARBA00023268"/>
    </source>
</evidence>
<proteinExistence type="predicted"/>
<dbReference type="Gene3D" id="1.10.1200.10">
    <property type="entry name" value="ACP-like"/>
    <property type="match status" value="1"/>
</dbReference>
<dbReference type="InterPro" id="IPR016035">
    <property type="entry name" value="Acyl_Trfase/lysoPLipase"/>
</dbReference>
<dbReference type="InterPro" id="IPR049900">
    <property type="entry name" value="PKS_mFAS_DH"/>
</dbReference>
<dbReference type="SMART" id="SM00826">
    <property type="entry name" value="PKS_DH"/>
    <property type="match status" value="1"/>
</dbReference>
<dbReference type="GO" id="GO:0032259">
    <property type="term" value="P:methylation"/>
    <property type="evidence" value="ECO:0007669"/>
    <property type="project" value="UniProtKB-KW"/>
</dbReference>
<dbReference type="Pfam" id="PF13602">
    <property type="entry name" value="ADH_zinc_N_2"/>
    <property type="match status" value="1"/>
</dbReference>
<dbReference type="CDD" id="cd05195">
    <property type="entry name" value="enoyl_red"/>
    <property type="match status" value="1"/>
</dbReference>
<dbReference type="InterPro" id="IPR013968">
    <property type="entry name" value="PKS_KR"/>
</dbReference>
<dbReference type="Pfam" id="PF08659">
    <property type="entry name" value="KR"/>
    <property type="match status" value="1"/>
</dbReference>
<feature type="domain" description="PKS/mFAS DH" evidence="6">
    <location>
        <begin position="307"/>
        <end position="600"/>
    </location>
</feature>
<comment type="caution">
    <text evidence="7">The sequence shown here is derived from an EMBL/GenBank/DDBJ whole genome shotgun (WGS) entry which is preliminary data.</text>
</comment>
<dbReference type="GO" id="GO:0044550">
    <property type="term" value="P:secondary metabolite biosynthetic process"/>
    <property type="evidence" value="ECO:0007669"/>
    <property type="project" value="TreeGrafter"/>
</dbReference>
<dbReference type="Pfam" id="PF00550">
    <property type="entry name" value="PP-binding"/>
    <property type="match status" value="1"/>
</dbReference>
<evidence type="ECO:0000256" key="4">
    <source>
        <dbReference type="PROSITE-ProRule" id="PRU01363"/>
    </source>
</evidence>
<dbReference type="Gene3D" id="3.10.129.110">
    <property type="entry name" value="Polyketide synthase dehydratase"/>
    <property type="match status" value="1"/>
</dbReference>
<dbReference type="Pfam" id="PF21089">
    <property type="entry name" value="PKS_DH_N"/>
    <property type="match status" value="1"/>
</dbReference>
<dbReference type="SMART" id="SM00822">
    <property type="entry name" value="PKS_KR"/>
    <property type="match status" value="1"/>
</dbReference>
<dbReference type="InterPro" id="IPR049552">
    <property type="entry name" value="PKS_DH_N"/>
</dbReference>
<dbReference type="SUPFAM" id="SSF52151">
    <property type="entry name" value="FabD/lysophospholipase-like"/>
    <property type="match status" value="1"/>
</dbReference>
<sequence>MHLTDELNKSMDKSRVMEPEFSQPLCTAMQIGLVNIFAQWGIKPTAVLGHSSGEIAAAYAAQAISATDAIVIAYYRGKFASSKEGLGGMVAVNTSRGMVYPFLREGVTIGCQNSPQSVTLSGDKDQIDRTVEDIEKNLPGVCRRLRKHAGRGERMLPMHSSVTGKSILCPQELGASYWRRNLESPVLFSDAVRCCLGSNSNKRLAFVEIGPHSALAAPLQQTFSASNGQVPCTYISTIKRLDNGFRKQLLAAAGQIHINGGSVDLPNIVPSGRILTDLPPYPWQHDQKFWEESRTSRDWRFQLAPHHELLGSRITDSTDTAPSWKNLLSVGGVPWLSDHVVQEEIVYPGAAYIAMAGAAVLQLHSESDSYTIRDLLIMEPLLLDERSPTEVITSFQPAEIADNVYSDYYSFSIMSYQGSAWVKHCRGRVRPSYEIPPRKQPVVSYGLSCTSDEWYEATKACGITYGKSFRGLKDITVDPKGGGRASAIANSSSGLDHHAYNIHPASIDQGLQVIMAGILFNALDGIERSIVPVSLDRIYVKQGGPLMTISTSVKSHTQSSYYGNAIGLVDDHVVLEIEGALFGALDNGNRLTSANTNLLTRIVWRSDFDLLSKDNFLTLQSFPESMDLIAQALGHLFILCPLEAAKRLEAVTTVIHLNKWKAQIYEKASSCHQRDERLTSMLERNGVRTQSLFNMTSEQQQVTKDACMGVMRASGSGWASGVADCTSIIVDNCLEIMCGDVSPLELLMKDGLLERLYEKPLGCVNCSAFFAHMTHSNPNLRILEIGAGTGSCTKVVLRHLKSQAGVRRYKSYTFTDISPAFTQAAVEKFLGQENLEYRVLDISKDPIKQGFEPDSYDLIIASNGVLPGWWLGESDSRPFRPYISVERWDRELKATGFSGVDIVRHDRPGLLQTNAIMISTALKEEPSFQPDDVTLLLSQDPGHWEKDVQRQLTQRGHLTQWAKVNDPVPQNPIIISFLDMNSSFLHSMSERRFVELKGFLQGSSAITSSQCIWITPATQLQCANPSYGLIWGLARTLRQEMELDLSIVEVDSFDEVSSNLVVEIIHKIRRRRRVKRELLDYEFSIHNGIVHTPRCTWESLPRFISKPIGQHSAFRLDVSSNRKLQWIAADTEPLGEGEVEVEIVFVGLNFRVSITSALGLCTDTDFRGDLTGLDDLMHETNGGGVDVVLNSLAGKLLHASWDCVAEFGQMVELGKRDFLTHGTLSMSPFLKNRSFIAIDLVELTKKRPSLTARFVTDNYRAPRRTELILRDRLIRQLVELYKAGKIRPILPVKTFHAQEVQEAFRYMQAGLHKGKVIIRMPESSSELHVTSNQCSITFRSDVSYIIVGGLGDVGRVLAQWLVKQGARELVILTRSPGRIERESSFIKELEAQDCQIITVAGDVANLADVKTAVSSCTKPLAGVINLALSLYMSHAEWTSALAAKVSGTWNLHQAVQGQPLDFFLVLSSLTGITGNVGQANYAAACTYLDAFTQYRRQMGLPSSVVDLGAVAGSAAIQDQNISRRMDTVGFARLSKQQVIASIQLGIFESQAQNTAGLHYSSELMAGLQASSETEMLEDIVFGRDARFSMHRTPAVGAQNRKTNNQLKLLFDRIDKDHRLLSDPEMETALVLELAKLINHHTSQVSEMGLGQAKAVTVDSLMAIEVKSWLNRQLGVQLTVEEISKVNTVGALAQLTMKRAMAKYQGGEDGVDPTKES</sequence>
<dbReference type="SUPFAM" id="SSF55048">
    <property type="entry name" value="Probable ACP-binding domain of malonyl-CoA ACP transacylase"/>
    <property type="match status" value="1"/>
</dbReference>
<dbReference type="InterPro" id="IPR016036">
    <property type="entry name" value="Malonyl_transacylase_ACP-bd"/>
</dbReference>
<feature type="active site" description="Proton donor; for dehydratase activity" evidence="4">
    <location>
        <position position="508"/>
    </location>
</feature>
<dbReference type="PANTHER" id="PTHR43775:SF49">
    <property type="entry name" value="SYNTHASE, PUTATIVE (JCVI)-RELATED"/>
    <property type="match status" value="1"/>
</dbReference>
<dbReference type="CDD" id="cd02440">
    <property type="entry name" value="AdoMet_MTases"/>
    <property type="match status" value="1"/>
</dbReference>
<dbReference type="InterPro" id="IPR029063">
    <property type="entry name" value="SAM-dependent_MTases_sf"/>
</dbReference>
<dbReference type="Proteomes" id="UP001165205">
    <property type="component" value="Unassembled WGS sequence"/>
</dbReference>
<evidence type="ECO:0000313" key="8">
    <source>
        <dbReference type="Proteomes" id="UP001165205"/>
    </source>
</evidence>
<dbReference type="Gene3D" id="3.40.50.150">
    <property type="entry name" value="Vaccinia Virus protein VP39"/>
    <property type="match status" value="1"/>
</dbReference>
<dbReference type="InterPro" id="IPR036736">
    <property type="entry name" value="ACP-like_sf"/>
</dbReference>
<evidence type="ECO:0000313" key="7">
    <source>
        <dbReference type="EMBL" id="GMG26120.1"/>
    </source>
</evidence>
<evidence type="ECO:0000256" key="2">
    <source>
        <dbReference type="ARBA" id="ARBA00022679"/>
    </source>
</evidence>
<dbReference type="Gene3D" id="3.40.366.10">
    <property type="entry name" value="Malonyl-Coenzyme A Acyl Carrier Protein, domain 2"/>
    <property type="match status" value="1"/>
</dbReference>
<dbReference type="InterPro" id="IPR020807">
    <property type="entry name" value="PKS_DH"/>
</dbReference>